<protein>
    <recommendedName>
        <fullName evidence="2">GYD domain-containing protein</fullName>
    </recommendedName>
</protein>
<feature type="non-terminal residue" evidence="1">
    <location>
        <position position="1"/>
    </location>
</feature>
<reference evidence="1" key="1">
    <citation type="journal article" date="2014" name="Front. Microbiol.">
        <title>High frequency of phylogenetically diverse reductive dehalogenase-homologous genes in deep subseafloor sedimentary metagenomes.</title>
        <authorList>
            <person name="Kawai M."/>
            <person name="Futagami T."/>
            <person name="Toyoda A."/>
            <person name="Takaki Y."/>
            <person name="Nishi S."/>
            <person name="Hori S."/>
            <person name="Arai W."/>
            <person name="Tsubouchi T."/>
            <person name="Morono Y."/>
            <person name="Uchiyama I."/>
            <person name="Ito T."/>
            <person name="Fujiyama A."/>
            <person name="Inagaki F."/>
            <person name="Takami H."/>
        </authorList>
    </citation>
    <scope>NUCLEOTIDE SEQUENCE</scope>
    <source>
        <strain evidence="1">Expedition CK06-06</strain>
    </source>
</reference>
<dbReference type="EMBL" id="BARS01035303">
    <property type="protein sequence ID" value="GAG17025.1"/>
    <property type="molecule type" value="Genomic_DNA"/>
</dbReference>
<accession>X0VFF6</accession>
<name>X0VFF6_9ZZZZ</name>
<proteinExistence type="predicted"/>
<evidence type="ECO:0008006" key="2">
    <source>
        <dbReference type="Google" id="ProtNLM"/>
    </source>
</evidence>
<sequence length="52" mass="5442">GPFDGVAIVDAPDAETATALMLQVGSKGSVKTETCRAYQAEEMQKILGKLSD</sequence>
<organism evidence="1">
    <name type="scientific">marine sediment metagenome</name>
    <dbReference type="NCBI Taxonomy" id="412755"/>
    <lineage>
        <taxon>unclassified sequences</taxon>
        <taxon>metagenomes</taxon>
        <taxon>ecological metagenomes</taxon>
    </lineage>
</organism>
<dbReference type="AlphaFoldDB" id="X0VFF6"/>
<dbReference type="InterPro" id="IPR014845">
    <property type="entry name" value="GYD/TTHA1554"/>
</dbReference>
<gene>
    <name evidence="1" type="ORF">S01H1_54409</name>
</gene>
<dbReference type="Pfam" id="PF08734">
    <property type="entry name" value="GYD"/>
    <property type="match status" value="1"/>
</dbReference>
<evidence type="ECO:0000313" key="1">
    <source>
        <dbReference type="EMBL" id="GAG17025.1"/>
    </source>
</evidence>
<comment type="caution">
    <text evidence="1">The sequence shown here is derived from an EMBL/GenBank/DDBJ whole genome shotgun (WGS) entry which is preliminary data.</text>
</comment>